<protein>
    <submittedName>
        <fullName evidence="1">Uncharacterized protein</fullName>
    </submittedName>
</protein>
<accession>X1K360</accession>
<reference evidence="1" key="1">
    <citation type="journal article" date="2014" name="Front. Microbiol.">
        <title>High frequency of phylogenetically diverse reductive dehalogenase-homologous genes in deep subseafloor sedimentary metagenomes.</title>
        <authorList>
            <person name="Kawai M."/>
            <person name="Futagami T."/>
            <person name="Toyoda A."/>
            <person name="Takaki Y."/>
            <person name="Nishi S."/>
            <person name="Hori S."/>
            <person name="Arai W."/>
            <person name="Tsubouchi T."/>
            <person name="Morono Y."/>
            <person name="Uchiyama I."/>
            <person name="Ito T."/>
            <person name="Fujiyama A."/>
            <person name="Inagaki F."/>
            <person name="Takami H."/>
        </authorList>
    </citation>
    <scope>NUCLEOTIDE SEQUENCE</scope>
    <source>
        <strain evidence="1">Expedition CK06-06</strain>
    </source>
</reference>
<feature type="non-terminal residue" evidence="1">
    <location>
        <position position="73"/>
    </location>
</feature>
<proteinExistence type="predicted"/>
<dbReference type="EMBL" id="BARU01040106">
    <property type="protein sequence ID" value="GAH88105.1"/>
    <property type="molecule type" value="Genomic_DNA"/>
</dbReference>
<comment type="caution">
    <text evidence="1">The sequence shown here is derived from an EMBL/GenBank/DDBJ whole genome shotgun (WGS) entry which is preliminary data.</text>
</comment>
<gene>
    <name evidence="1" type="ORF">S03H2_62062</name>
</gene>
<name>X1K360_9ZZZZ</name>
<organism evidence="1">
    <name type="scientific">marine sediment metagenome</name>
    <dbReference type="NCBI Taxonomy" id="412755"/>
    <lineage>
        <taxon>unclassified sequences</taxon>
        <taxon>metagenomes</taxon>
        <taxon>ecological metagenomes</taxon>
    </lineage>
</organism>
<sequence>MELIKCEICGKRIDIKYRKKDYGIYTHYFSGHIKRIHFCNVHLNKIEGYIGFLKKSKKEEYLKKHPEYKYFYY</sequence>
<evidence type="ECO:0000313" key="1">
    <source>
        <dbReference type="EMBL" id="GAH88105.1"/>
    </source>
</evidence>
<dbReference type="AlphaFoldDB" id="X1K360"/>